<dbReference type="OrthoDB" id="19656at2"/>
<evidence type="ECO:0000256" key="16">
    <source>
        <dbReference type="ARBA" id="ARBA00023221"/>
    </source>
</evidence>
<feature type="transmembrane region" description="Helical" evidence="20">
    <location>
        <begin position="145"/>
        <end position="165"/>
    </location>
</feature>
<protein>
    <recommendedName>
        <fullName evidence="18">7-dehydrocholesterol reductase</fullName>
        <ecNumber evidence="17">1.3.1.21</ecNumber>
    </recommendedName>
    <alternativeName>
        <fullName evidence="19">Sterol Delta(7)-reductase</fullName>
    </alternativeName>
</protein>
<keyword evidence="16" id="KW-0753">Steroid metabolism</keyword>
<dbReference type="KEGG" id="cbu:CBU_1158"/>
<sequence>MTPEVQHNASYRLLRYSLFPLFLITVCPPAAIIMWYTNVALNGSLTALAVLFTQKGFFTTLYQIWSPVFFGTREAWFIISIFMITQLLLMRIVPGKRFEGPITPKGNVPVYKANGVLCFGITLTLFYLCAYQFRWFPPTIVYDHFGGILGALNIFSLIFCFILYFKGRFAPSTSDHSLSGNFIFDYYWGTELYPRILGWDIKMFTNCRFGMMGWPIIILSFAAKQNQLYGLSNSMLVALLIQLVYIGKFFWWERGYLRSLDIMHDRAGFYICWGCLVWVPSIYTSPLLYLVNHPIPLSWFSADIILFLGVGCVFINYFADAQRQKVRASNGNCKIWGKKPALIRATYTTEQGKQKQTVLLASGWWGISRHFHYLPEIGAAFFWTVPALFSHFLPYFYVVYLTILLTHRSLRDENRCHKKYGPDWEIYCQQVPSRIIPYFLTKRFNAMVKWRKSAN</sequence>
<keyword evidence="14 20" id="KW-0472">Membrane</keyword>
<keyword evidence="3" id="KW-0444">Lipid biosynthesis</keyword>
<dbReference type="Pfam" id="PF01222">
    <property type="entry name" value="ERG4_ERG24"/>
    <property type="match status" value="1"/>
</dbReference>
<dbReference type="PANTHER" id="PTHR21257:SF38">
    <property type="entry name" value="7-DEHYDROCHOLESTEROL REDUCTASE"/>
    <property type="match status" value="1"/>
</dbReference>
<evidence type="ECO:0000256" key="20">
    <source>
        <dbReference type="SAM" id="Phobius"/>
    </source>
</evidence>
<dbReference type="Gene3D" id="1.20.120.1630">
    <property type="match status" value="1"/>
</dbReference>
<evidence type="ECO:0000256" key="2">
    <source>
        <dbReference type="ARBA" id="ARBA00005402"/>
    </source>
</evidence>
<dbReference type="GO" id="GO:0006695">
    <property type="term" value="P:cholesterol biosynthetic process"/>
    <property type="evidence" value="ECO:0007669"/>
    <property type="project" value="UniProtKB-KW"/>
</dbReference>
<dbReference type="EC" id="1.3.1.21" evidence="17"/>
<evidence type="ECO:0000256" key="18">
    <source>
        <dbReference type="ARBA" id="ARBA00039984"/>
    </source>
</evidence>
<comment type="subcellular location">
    <subcellularLocation>
        <location evidence="1">Endoplasmic reticulum membrane</location>
        <topology evidence="1">Multi-pass membrane protein</topology>
    </subcellularLocation>
</comment>
<evidence type="ECO:0000313" key="22">
    <source>
        <dbReference type="Proteomes" id="UP000002671"/>
    </source>
</evidence>
<keyword evidence="12" id="KW-0756">Sterol biosynthesis</keyword>
<evidence type="ECO:0000256" key="1">
    <source>
        <dbReference type="ARBA" id="ARBA00004477"/>
    </source>
</evidence>
<evidence type="ECO:0000256" key="13">
    <source>
        <dbReference type="ARBA" id="ARBA00023098"/>
    </source>
</evidence>
<evidence type="ECO:0000256" key="7">
    <source>
        <dbReference type="ARBA" id="ARBA00022824"/>
    </source>
</evidence>
<keyword evidence="9" id="KW-0752">Steroid biosynthesis</keyword>
<dbReference type="Proteomes" id="UP000002671">
    <property type="component" value="Chromosome"/>
</dbReference>
<evidence type="ECO:0000256" key="8">
    <source>
        <dbReference type="ARBA" id="ARBA00022857"/>
    </source>
</evidence>
<dbReference type="EnsemblBacteria" id="AAO90669">
    <property type="protein sequence ID" value="AAO90669"/>
    <property type="gene ID" value="CBU_1158"/>
</dbReference>
<feature type="transmembrane region" description="Helical" evidence="20">
    <location>
        <begin position="228"/>
        <end position="246"/>
    </location>
</feature>
<keyword evidence="7" id="KW-0256">Endoplasmic reticulum</keyword>
<dbReference type="STRING" id="227377.CBU_1158"/>
<keyword evidence="5 20" id="KW-0812">Transmembrane</keyword>
<evidence type="ECO:0000313" key="21">
    <source>
        <dbReference type="EMBL" id="AAO90669.1"/>
    </source>
</evidence>
<evidence type="ECO:0000256" key="4">
    <source>
        <dbReference type="ARBA" id="ARBA00022548"/>
    </source>
</evidence>
<keyword evidence="8" id="KW-0521">NADP</keyword>
<evidence type="ECO:0000256" key="10">
    <source>
        <dbReference type="ARBA" id="ARBA00022989"/>
    </source>
</evidence>
<comment type="similarity">
    <text evidence="2">Belongs to the ERG4/ERG24 family.</text>
</comment>
<keyword evidence="15" id="KW-1207">Sterol metabolism</keyword>
<dbReference type="AlphaFoldDB" id="Q83CG0"/>
<keyword evidence="10 20" id="KW-1133">Transmembrane helix</keyword>
<dbReference type="PANTHER" id="PTHR21257">
    <property type="entry name" value="DELTA(14)-STEROL REDUCTASE"/>
    <property type="match status" value="1"/>
</dbReference>
<organism evidence="21 22">
    <name type="scientific">Coxiella burnetii (strain RSA 493 / Nine Mile phase I)</name>
    <dbReference type="NCBI Taxonomy" id="227377"/>
    <lineage>
        <taxon>Bacteria</taxon>
        <taxon>Pseudomonadati</taxon>
        <taxon>Pseudomonadota</taxon>
        <taxon>Gammaproteobacteria</taxon>
        <taxon>Legionellales</taxon>
        <taxon>Coxiellaceae</taxon>
        <taxon>Coxiella</taxon>
    </lineage>
</organism>
<dbReference type="GO" id="GO:0016020">
    <property type="term" value="C:membrane"/>
    <property type="evidence" value="ECO:0007669"/>
    <property type="project" value="InterPro"/>
</dbReference>
<evidence type="ECO:0000256" key="3">
    <source>
        <dbReference type="ARBA" id="ARBA00022516"/>
    </source>
</evidence>
<feature type="transmembrane region" description="Helical" evidence="20">
    <location>
        <begin position="75"/>
        <end position="93"/>
    </location>
</feature>
<gene>
    <name evidence="21" type="ordered locus">CBU_1158</name>
</gene>
<dbReference type="HOGENOM" id="CLU_015631_0_0_6"/>
<dbReference type="RefSeq" id="NP_820155.1">
    <property type="nucleotide sequence ID" value="NC_002971.4"/>
</dbReference>
<dbReference type="InterPro" id="IPR018083">
    <property type="entry name" value="Sterol_reductase_CS"/>
</dbReference>
<evidence type="ECO:0000256" key="12">
    <source>
        <dbReference type="ARBA" id="ARBA00023011"/>
    </source>
</evidence>
<keyword evidence="11 21" id="KW-0560">Oxidoreductase</keyword>
<dbReference type="PROSITE" id="PS01017">
    <property type="entry name" value="STEROL_REDUCT_1"/>
    <property type="match status" value="1"/>
</dbReference>
<evidence type="ECO:0000256" key="15">
    <source>
        <dbReference type="ARBA" id="ARBA00023166"/>
    </source>
</evidence>
<dbReference type="InterPro" id="IPR001171">
    <property type="entry name" value="ERG24_DHCR-like"/>
</dbReference>
<feature type="transmembrane region" description="Helical" evidence="20">
    <location>
        <begin position="114"/>
        <end position="133"/>
    </location>
</feature>
<accession>Q83CG0</accession>
<proteinExistence type="inferred from homology"/>
<dbReference type="RefSeq" id="WP_010958044.1">
    <property type="nucleotide sequence ID" value="NC_002971.4"/>
</dbReference>
<reference evidence="21 22" key="1">
    <citation type="journal article" date="2003" name="Proc. Natl. Acad. Sci. U.S.A.">
        <title>Complete genome sequence of the Q-fever pathogen, Coxiella burnetii.</title>
        <authorList>
            <person name="Seshadri R."/>
            <person name="Paulsen I.T."/>
            <person name="Eisen J.A."/>
            <person name="Read T.D."/>
            <person name="Nelson K.E."/>
            <person name="Nelson W.C."/>
            <person name="Ward N.L."/>
            <person name="Tettelin H."/>
            <person name="Davidsen T.M."/>
            <person name="Beanan M.J."/>
            <person name="Deboy R.T."/>
            <person name="Daugherty S.C."/>
            <person name="Brinkac L.M."/>
            <person name="Madupu R."/>
            <person name="Dodson R.J."/>
            <person name="Khouri H.M."/>
            <person name="Lee K.H."/>
            <person name="Carty H.A."/>
            <person name="Scanlan D."/>
            <person name="Heinzen R.A."/>
            <person name="Thompson H.A."/>
            <person name="Samuel J.E."/>
            <person name="Fraser C.M."/>
            <person name="Heidelberg J.F."/>
        </authorList>
    </citation>
    <scope>NUCLEOTIDE SEQUENCE [LARGE SCALE GENOMIC DNA]</scope>
    <source>
        <strain evidence="22">RSA 493 / Nine Mile phase I</strain>
    </source>
</reference>
<dbReference type="PROSITE" id="PS01018">
    <property type="entry name" value="STEROL_REDUCT_2"/>
    <property type="match status" value="1"/>
</dbReference>
<keyword evidence="13" id="KW-0443">Lipid metabolism</keyword>
<evidence type="ECO:0000256" key="6">
    <source>
        <dbReference type="ARBA" id="ARBA00022778"/>
    </source>
</evidence>
<keyword evidence="22" id="KW-1185">Reference proteome</keyword>
<evidence type="ECO:0000256" key="14">
    <source>
        <dbReference type="ARBA" id="ARBA00023136"/>
    </source>
</evidence>
<evidence type="ECO:0000256" key="5">
    <source>
        <dbReference type="ARBA" id="ARBA00022692"/>
    </source>
</evidence>
<dbReference type="GO" id="GO:0047598">
    <property type="term" value="F:7-dehydrocholesterol reductase activity"/>
    <property type="evidence" value="ECO:0000318"/>
    <property type="project" value="GO_Central"/>
</dbReference>
<reference evidence="21 22" key="2">
    <citation type="journal article" date="2009" name="Infect. Immun.">
        <title>Comparative genomics reveal extensive transposon-mediated genomic plasticity and diversity among potential effector proteins within the genus Coxiella.</title>
        <authorList>
            <person name="Beare P.A."/>
            <person name="Unsworth N."/>
            <person name="Andoh M."/>
            <person name="Voth D.E."/>
            <person name="Omsland A."/>
            <person name="Gilk S.D."/>
            <person name="Williams K.P."/>
            <person name="Sobral B.W."/>
            <person name="Kupko J.J.III."/>
            <person name="Porcella S.F."/>
            <person name="Samuel J.E."/>
            <person name="Heinzen R.A."/>
        </authorList>
    </citation>
    <scope>NUCLEOTIDE SEQUENCE [LARGE SCALE GENOMIC DNA]</scope>
    <source>
        <strain evidence="22">RSA 493 / Nine Mile phase I</strain>
    </source>
</reference>
<keyword evidence="6" id="KW-0152">Cholesterol biosynthesis</keyword>
<dbReference type="eggNOG" id="COG2020">
    <property type="taxonomic scope" value="Bacteria"/>
</dbReference>
<feature type="transmembrane region" description="Helical" evidence="20">
    <location>
        <begin position="297"/>
        <end position="319"/>
    </location>
</feature>
<keyword evidence="4" id="KW-0153">Cholesterol metabolism</keyword>
<dbReference type="GO" id="GO:0016126">
    <property type="term" value="P:sterol biosynthetic process"/>
    <property type="evidence" value="ECO:0000318"/>
    <property type="project" value="GO_Central"/>
</dbReference>
<evidence type="ECO:0000256" key="17">
    <source>
        <dbReference type="ARBA" id="ARBA00038851"/>
    </source>
</evidence>
<dbReference type="FunFam" id="1.20.120.1630:FF:000006">
    <property type="entry name" value="Putative 7-dehydrocholesterol reductase"/>
    <property type="match status" value="1"/>
</dbReference>
<evidence type="ECO:0000256" key="19">
    <source>
        <dbReference type="ARBA" id="ARBA00042688"/>
    </source>
</evidence>
<feature type="transmembrane region" description="Helical" evidence="20">
    <location>
        <begin position="16"/>
        <end position="36"/>
    </location>
</feature>
<evidence type="ECO:0000256" key="11">
    <source>
        <dbReference type="ARBA" id="ARBA00023002"/>
    </source>
</evidence>
<feature type="transmembrane region" description="Helical" evidence="20">
    <location>
        <begin position="267"/>
        <end position="291"/>
    </location>
</feature>
<dbReference type="EMBL" id="AE016828">
    <property type="protein sequence ID" value="AAO90669.1"/>
    <property type="molecule type" value="Genomic_DNA"/>
</dbReference>
<feature type="transmembrane region" description="Helical" evidence="20">
    <location>
        <begin position="380"/>
        <end position="405"/>
    </location>
</feature>
<evidence type="ECO:0000256" key="9">
    <source>
        <dbReference type="ARBA" id="ARBA00022955"/>
    </source>
</evidence>
<dbReference type="PATRIC" id="fig|227377.7.peg.1155"/>
<dbReference type="GeneID" id="1209060"/>
<name>Q83CG0_COXBU</name>